<dbReference type="PANTHER" id="PTHR11227">
    <property type="entry name" value="WD-REPEAT PROTEIN INTERACTING WITH PHOSPHOINOSIDES WIPI -RELATED"/>
    <property type="match status" value="1"/>
</dbReference>
<name>A0A1E4TWF4_PACTA</name>
<evidence type="ECO:0008006" key="11">
    <source>
        <dbReference type="Google" id="ProtNLM"/>
    </source>
</evidence>
<dbReference type="GO" id="GO:0032266">
    <property type="term" value="F:phosphatidylinositol-3-phosphate binding"/>
    <property type="evidence" value="ECO:0007669"/>
    <property type="project" value="EnsemblFungi"/>
</dbReference>
<evidence type="ECO:0000256" key="4">
    <source>
        <dbReference type="ARBA" id="ARBA00022574"/>
    </source>
</evidence>
<dbReference type="SMART" id="SM00320">
    <property type="entry name" value="WD40"/>
    <property type="match status" value="2"/>
</dbReference>
<dbReference type="GO" id="GO:0000324">
    <property type="term" value="C:fungal-type vacuole"/>
    <property type="evidence" value="ECO:0007669"/>
    <property type="project" value="EnsemblFungi"/>
</dbReference>
<evidence type="ECO:0000256" key="1">
    <source>
        <dbReference type="ARBA" id="ARBA00004184"/>
    </source>
</evidence>
<dbReference type="InterPro" id="IPR036322">
    <property type="entry name" value="WD40_repeat_dom_sf"/>
</dbReference>
<proteinExistence type="inferred from homology"/>
<dbReference type="InterPro" id="IPR015943">
    <property type="entry name" value="WD40/YVTN_repeat-like_dom_sf"/>
</dbReference>
<keyword evidence="3" id="KW-0926">Vacuole</keyword>
<keyword evidence="6" id="KW-0653">Protein transport</keyword>
<evidence type="ECO:0000313" key="10">
    <source>
        <dbReference type="Proteomes" id="UP000094236"/>
    </source>
</evidence>
<comment type="similarity">
    <text evidence="7">Belongs to the WD repeat PROPPIN family.</text>
</comment>
<dbReference type="GO" id="GO:0080025">
    <property type="term" value="F:phosphatidylinositol-3,5-bisphosphate binding"/>
    <property type="evidence" value="ECO:0007669"/>
    <property type="project" value="EnsemblFungi"/>
</dbReference>
<dbReference type="GO" id="GO:0015031">
    <property type="term" value="P:protein transport"/>
    <property type="evidence" value="ECO:0007669"/>
    <property type="project" value="UniProtKB-KW"/>
</dbReference>
<dbReference type="InterPro" id="IPR048720">
    <property type="entry name" value="PROPPIN"/>
</dbReference>
<dbReference type="InterPro" id="IPR001680">
    <property type="entry name" value="WD40_rpt"/>
</dbReference>
<dbReference type="GO" id="GO:0034727">
    <property type="term" value="P:piecemeal microautophagy of the nucleus"/>
    <property type="evidence" value="ECO:0007669"/>
    <property type="project" value="EnsemblFungi"/>
</dbReference>
<evidence type="ECO:0000256" key="7">
    <source>
        <dbReference type="ARBA" id="ARBA00025740"/>
    </source>
</evidence>
<evidence type="ECO:0000256" key="6">
    <source>
        <dbReference type="ARBA" id="ARBA00022927"/>
    </source>
</evidence>
<dbReference type="GO" id="GO:0005768">
    <property type="term" value="C:endosome"/>
    <property type="evidence" value="ECO:0007669"/>
    <property type="project" value="EnsemblFungi"/>
</dbReference>
<evidence type="ECO:0000256" key="3">
    <source>
        <dbReference type="ARBA" id="ARBA00022554"/>
    </source>
</evidence>
<accession>A0A1E4TWF4</accession>
<dbReference type="Proteomes" id="UP000094236">
    <property type="component" value="Unassembled WGS sequence"/>
</dbReference>
<evidence type="ECO:0000256" key="8">
    <source>
        <dbReference type="ARBA" id="ARBA00037813"/>
    </source>
</evidence>
<dbReference type="AlphaFoldDB" id="A0A1E4TWF4"/>
<protein>
    <recommendedName>
        <fullName evidence="11">SVP1-like protein 2</fullName>
    </recommendedName>
</protein>
<evidence type="ECO:0000256" key="5">
    <source>
        <dbReference type="ARBA" id="ARBA00022737"/>
    </source>
</evidence>
<dbReference type="Gene3D" id="2.130.10.10">
    <property type="entry name" value="YVTN repeat-like/Quinoprotein amine dehydrogenase"/>
    <property type="match status" value="1"/>
</dbReference>
<dbReference type="GO" id="GO:0070273">
    <property type="term" value="F:phosphatidylinositol-4-phosphate binding"/>
    <property type="evidence" value="ECO:0007669"/>
    <property type="project" value="EnsemblFungi"/>
</dbReference>
<dbReference type="OrthoDB" id="1667587at2759"/>
<keyword evidence="2" id="KW-0813">Transport</keyword>
<dbReference type="EMBL" id="KV454013">
    <property type="protein sequence ID" value="ODV96092.1"/>
    <property type="molecule type" value="Genomic_DNA"/>
</dbReference>
<dbReference type="GO" id="GO:0005774">
    <property type="term" value="C:vacuolar membrane"/>
    <property type="evidence" value="ECO:0007669"/>
    <property type="project" value="UniProtKB-SubCell"/>
</dbReference>
<organism evidence="9 10">
    <name type="scientific">Pachysolen tannophilus NRRL Y-2460</name>
    <dbReference type="NCBI Taxonomy" id="669874"/>
    <lineage>
        <taxon>Eukaryota</taxon>
        <taxon>Fungi</taxon>
        <taxon>Dikarya</taxon>
        <taxon>Ascomycota</taxon>
        <taxon>Saccharomycotina</taxon>
        <taxon>Pichiomycetes</taxon>
        <taxon>Pachysolenaceae</taxon>
        <taxon>Pachysolen</taxon>
    </lineage>
</organism>
<dbReference type="Pfam" id="PF21032">
    <property type="entry name" value="PROPPIN"/>
    <property type="match status" value="1"/>
</dbReference>
<dbReference type="GO" id="GO:0010314">
    <property type="term" value="F:phosphatidylinositol-5-phosphate binding"/>
    <property type="evidence" value="ECO:0007669"/>
    <property type="project" value="EnsemblFungi"/>
</dbReference>
<dbReference type="STRING" id="669874.A0A1E4TWF4"/>
<comment type="subcellular location">
    <subcellularLocation>
        <location evidence="1">Endomembrane system</location>
        <topology evidence="1">Peripheral membrane protein</topology>
    </subcellularLocation>
    <subcellularLocation>
        <location evidence="8">Vacuole membrane</location>
    </subcellularLocation>
</comment>
<keyword evidence="4" id="KW-0853">WD repeat</keyword>
<evidence type="ECO:0000256" key="2">
    <source>
        <dbReference type="ARBA" id="ARBA00022448"/>
    </source>
</evidence>
<keyword evidence="5" id="KW-0677">Repeat</keyword>
<dbReference type="SUPFAM" id="SSF50978">
    <property type="entry name" value="WD40 repeat-like"/>
    <property type="match status" value="1"/>
</dbReference>
<reference evidence="10" key="1">
    <citation type="submission" date="2016-05" db="EMBL/GenBank/DDBJ databases">
        <title>Comparative genomics of biotechnologically important yeasts.</title>
        <authorList>
            <consortium name="DOE Joint Genome Institute"/>
            <person name="Riley R."/>
            <person name="Haridas S."/>
            <person name="Wolfe K.H."/>
            <person name="Lopes M.R."/>
            <person name="Hittinger C.T."/>
            <person name="Goker M."/>
            <person name="Salamov A."/>
            <person name="Wisecaver J."/>
            <person name="Long T.M."/>
            <person name="Aerts A.L."/>
            <person name="Barry K."/>
            <person name="Choi C."/>
            <person name="Clum A."/>
            <person name="Coughlan A.Y."/>
            <person name="Deshpande S."/>
            <person name="Douglass A.P."/>
            <person name="Hanson S.J."/>
            <person name="Klenk H.-P."/>
            <person name="Labutti K."/>
            <person name="Lapidus A."/>
            <person name="Lindquist E."/>
            <person name="Lipzen A."/>
            <person name="Meier-Kolthoff J.P."/>
            <person name="Ohm R.A."/>
            <person name="Otillar R.P."/>
            <person name="Pangilinan J."/>
            <person name="Peng Y."/>
            <person name="Rokas A."/>
            <person name="Rosa C.A."/>
            <person name="Scheuner C."/>
            <person name="Sibirny A.A."/>
            <person name="Slot J.C."/>
            <person name="Stielow J.B."/>
            <person name="Sun H."/>
            <person name="Kurtzman C.P."/>
            <person name="Blackwell M."/>
            <person name="Grigoriev I.V."/>
            <person name="Jeffries T.W."/>
        </authorList>
    </citation>
    <scope>NUCLEOTIDE SEQUENCE [LARGE SCALE GENOMIC DNA]</scope>
    <source>
        <strain evidence="10">NRRL Y-2460</strain>
    </source>
</reference>
<gene>
    <name evidence="9" type="ORF">PACTADRAFT_2392</name>
</gene>
<evidence type="ECO:0000313" key="9">
    <source>
        <dbReference type="EMBL" id="ODV96092.1"/>
    </source>
</evidence>
<keyword evidence="10" id="KW-1185">Reference proteome</keyword>
<sequence>MNTHKPIANNQTTKEPKLLNASFNQDQGCFAICHENGFAIYNTDPMELRVQKNFAAENGGSGNSGIGYISMLHRTNYLSLVGGGKSPKFPISKIIIWDDLKKKASLVLEFNSPVLKVLLSRIRIIGVLKNQVYVYIFSSPPKLLCSYESYDNEHGICELSSGIIMSNSHRNFNDGDISNKARNNHIHHHISNNGDDAHTLQILAFPGRSIGQIQLVDVSPLGQERNLVSIIKAHKSRIRCLALNRSGTMIASASDTGTIIRIHSTTTCNLIYEFRRGIDKVIITSMSFSPNSSKLAVLSDKNTLHVYSLNNVNNNRQHILHSVPFLLPSYFKSKWSFCSIHLNETNAVGPGNNKLDDTINDEGVLGWSDQNSIIIIWKFKGKWEKYVIDEKDEVIGKNGEVEKNWEIIREGWRSFGDLK</sequence>